<evidence type="ECO:0000313" key="1">
    <source>
        <dbReference type="EMBL" id="SNT14998.1"/>
    </source>
</evidence>
<dbReference type="RefSeq" id="WP_170935596.1">
    <property type="nucleotide sequence ID" value="NZ_FZPA01000013.1"/>
</dbReference>
<gene>
    <name evidence="1" type="ORF">SAMN06295955_11360</name>
</gene>
<reference evidence="1 2" key="1">
    <citation type="submission" date="2017-06" db="EMBL/GenBank/DDBJ databases">
        <authorList>
            <person name="Kim H.J."/>
            <person name="Triplett B.A."/>
        </authorList>
    </citation>
    <scope>NUCLEOTIDE SEQUENCE [LARGE SCALE GENOMIC DNA]</scope>
    <source>
        <strain evidence="1 2">DS15</strain>
    </source>
</reference>
<protein>
    <submittedName>
        <fullName evidence="1">Uncharacterized protein</fullName>
    </submittedName>
</protein>
<keyword evidence="2" id="KW-1185">Reference proteome</keyword>
<evidence type="ECO:0000313" key="2">
    <source>
        <dbReference type="Proteomes" id="UP000198339"/>
    </source>
</evidence>
<organism evidence="1 2">
    <name type="scientific">Sphingopyxis indica</name>
    <dbReference type="NCBI Taxonomy" id="436663"/>
    <lineage>
        <taxon>Bacteria</taxon>
        <taxon>Pseudomonadati</taxon>
        <taxon>Pseudomonadota</taxon>
        <taxon>Alphaproteobacteria</taxon>
        <taxon>Sphingomonadales</taxon>
        <taxon>Sphingomonadaceae</taxon>
        <taxon>Sphingopyxis</taxon>
    </lineage>
</organism>
<dbReference type="EMBL" id="FZPA01000013">
    <property type="protein sequence ID" value="SNT14998.1"/>
    <property type="molecule type" value="Genomic_DNA"/>
</dbReference>
<dbReference type="AlphaFoldDB" id="A0A239KB60"/>
<name>A0A239KB60_9SPHN</name>
<proteinExistence type="predicted"/>
<sequence length="55" mass="6121">MTDELTSIVLRAVERVPQWVRRDLESKDPVGRIQAEEALAAMIAEVLRKADSAAD</sequence>
<dbReference type="Proteomes" id="UP000198339">
    <property type="component" value="Unassembled WGS sequence"/>
</dbReference>
<accession>A0A239KB60</accession>